<evidence type="ECO:0000256" key="1">
    <source>
        <dbReference type="SAM" id="MobiDB-lite"/>
    </source>
</evidence>
<dbReference type="InterPro" id="IPR052194">
    <property type="entry name" value="MESH1"/>
</dbReference>
<accession>A0A517ZEZ5</accession>
<feature type="region of interest" description="Disordered" evidence="1">
    <location>
        <begin position="1"/>
        <end position="20"/>
    </location>
</feature>
<keyword evidence="3" id="KW-0378">Hydrolase</keyword>
<proteinExistence type="predicted"/>
<organism evidence="3 4">
    <name type="scientific">Maioricimonas rarisocia</name>
    <dbReference type="NCBI Taxonomy" id="2528026"/>
    <lineage>
        <taxon>Bacteria</taxon>
        <taxon>Pseudomonadati</taxon>
        <taxon>Planctomycetota</taxon>
        <taxon>Planctomycetia</taxon>
        <taxon>Planctomycetales</taxon>
        <taxon>Planctomycetaceae</taxon>
        <taxon>Maioricimonas</taxon>
    </lineage>
</organism>
<dbReference type="GO" id="GO:0008893">
    <property type="term" value="F:guanosine-3',5'-bis(diphosphate) 3'-diphosphatase activity"/>
    <property type="evidence" value="ECO:0007669"/>
    <property type="project" value="TreeGrafter"/>
</dbReference>
<dbReference type="EMBL" id="CP036275">
    <property type="protein sequence ID" value="QDU41009.1"/>
    <property type="molecule type" value="Genomic_DNA"/>
</dbReference>
<reference evidence="3 4" key="1">
    <citation type="submission" date="2019-02" db="EMBL/GenBank/DDBJ databases">
        <title>Deep-cultivation of Planctomycetes and their phenomic and genomic characterization uncovers novel biology.</title>
        <authorList>
            <person name="Wiegand S."/>
            <person name="Jogler M."/>
            <person name="Boedeker C."/>
            <person name="Pinto D."/>
            <person name="Vollmers J."/>
            <person name="Rivas-Marin E."/>
            <person name="Kohn T."/>
            <person name="Peeters S.H."/>
            <person name="Heuer A."/>
            <person name="Rast P."/>
            <person name="Oberbeckmann S."/>
            <person name="Bunk B."/>
            <person name="Jeske O."/>
            <person name="Meyerdierks A."/>
            <person name="Storesund J.E."/>
            <person name="Kallscheuer N."/>
            <person name="Luecker S."/>
            <person name="Lage O.M."/>
            <person name="Pohl T."/>
            <person name="Merkel B.J."/>
            <person name="Hornburger P."/>
            <person name="Mueller R.-W."/>
            <person name="Bruemmer F."/>
            <person name="Labrenz M."/>
            <person name="Spormann A.M."/>
            <person name="Op den Camp H."/>
            <person name="Overmann J."/>
            <person name="Amann R."/>
            <person name="Jetten M.S.M."/>
            <person name="Mascher T."/>
            <person name="Medema M.H."/>
            <person name="Devos D.P."/>
            <person name="Kaster A.-K."/>
            <person name="Ovreas L."/>
            <person name="Rohde M."/>
            <person name="Galperin M.Y."/>
            <person name="Jogler C."/>
        </authorList>
    </citation>
    <scope>NUCLEOTIDE SEQUENCE [LARGE SCALE GENOMIC DNA]</scope>
    <source>
        <strain evidence="3 4">Mal4</strain>
    </source>
</reference>
<feature type="domain" description="HD/PDEase" evidence="2">
    <location>
        <begin position="50"/>
        <end position="163"/>
    </location>
</feature>
<dbReference type="RefSeq" id="WP_197443863.1">
    <property type="nucleotide sequence ID" value="NZ_CP036275.1"/>
</dbReference>
<keyword evidence="4" id="KW-1185">Reference proteome</keyword>
<dbReference type="KEGG" id="mri:Mal4_53740"/>
<dbReference type="Proteomes" id="UP000320496">
    <property type="component" value="Chromosome"/>
</dbReference>
<gene>
    <name evidence="3" type="primary">relA</name>
    <name evidence="3" type="ORF">Mal4_53740</name>
</gene>
<sequence length="214" mass="23393">MSCDHGDVSDEIGLPGAASPRHGTAGLSTLLERALRVAGTAHAGQHRKGTDIPYVVHPLAVVLILTRAGIDDDETLAAAILHDVVEDTDWTAERLQREFPPRVVELVAALSEQKTTSDGEPIPWETRKREHMQRLGASCSAARAIALADKLHNARSLLYDAEAGGVCWDRFNAPRDRILDRYREAAERLGGDEPPLARLVTELRETIDRLSAVD</sequence>
<dbReference type="PANTHER" id="PTHR46246:SF1">
    <property type="entry name" value="GUANOSINE-3',5'-BIS(DIPHOSPHATE) 3'-PYROPHOSPHOHYDROLASE MESH1"/>
    <property type="match status" value="1"/>
</dbReference>
<dbReference type="Pfam" id="PF13328">
    <property type="entry name" value="HD_4"/>
    <property type="match status" value="1"/>
</dbReference>
<dbReference type="SMART" id="SM00471">
    <property type="entry name" value="HDc"/>
    <property type="match status" value="1"/>
</dbReference>
<evidence type="ECO:0000259" key="2">
    <source>
        <dbReference type="SMART" id="SM00471"/>
    </source>
</evidence>
<dbReference type="InterPro" id="IPR003607">
    <property type="entry name" value="HD/PDEase_dom"/>
</dbReference>
<evidence type="ECO:0000313" key="4">
    <source>
        <dbReference type="Proteomes" id="UP000320496"/>
    </source>
</evidence>
<name>A0A517ZEZ5_9PLAN</name>
<dbReference type="CDD" id="cd00077">
    <property type="entry name" value="HDc"/>
    <property type="match status" value="1"/>
</dbReference>
<dbReference type="Gene3D" id="1.10.3210.10">
    <property type="entry name" value="Hypothetical protein af1432"/>
    <property type="match status" value="1"/>
</dbReference>
<protein>
    <submittedName>
        <fullName evidence="3">Bifunctional (P)ppGpp synthase/hydrolase relA</fullName>
    </submittedName>
</protein>
<evidence type="ECO:0000313" key="3">
    <source>
        <dbReference type="EMBL" id="QDU41009.1"/>
    </source>
</evidence>
<dbReference type="SUPFAM" id="SSF109604">
    <property type="entry name" value="HD-domain/PDEase-like"/>
    <property type="match status" value="1"/>
</dbReference>
<dbReference type="AlphaFoldDB" id="A0A517ZEZ5"/>
<dbReference type="PANTHER" id="PTHR46246">
    <property type="entry name" value="GUANOSINE-3',5'-BIS(DIPHOSPHATE) 3'-PYROPHOSPHOHYDROLASE MESH1"/>
    <property type="match status" value="1"/>
</dbReference>